<comment type="pathway">
    <text evidence="1 6">Cofactor biosynthesis; pyrroloquinoline quinone biosynthesis.</text>
</comment>
<comment type="similarity">
    <text evidence="2 6">Belongs to the PqqB family.</text>
</comment>
<keyword evidence="9" id="KW-1185">Reference proteome</keyword>
<dbReference type="InterPro" id="IPR001279">
    <property type="entry name" value="Metallo-B-lactamas"/>
</dbReference>
<feature type="domain" description="Metallo-beta-lactamase" evidence="7">
    <location>
        <begin position="53"/>
        <end position="258"/>
    </location>
</feature>
<evidence type="ECO:0000313" key="9">
    <source>
        <dbReference type="Proteomes" id="UP000056209"/>
    </source>
</evidence>
<comment type="caution">
    <text evidence="8">The sequence shown here is derived from an EMBL/GenBank/DDBJ whole genome shotgun (WGS) entry which is preliminary data.</text>
</comment>
<dbReference type="Pfam" id="PF12706">
    <property type="entry name" value="Lactamase_B_2"/>
    <property type="match status" value="1"/>
</dbReference>
<protein>
    <recommendedName>
        <fullName evidence="3 6">Coenzyme PQQ synthesis protein B</fullName>
    </recommendedName>
    <alternativeName>
        <fullName evidence="6">Pyrroloquinoline quinone biosynthesis protein B</fullName>
    </alternativeName>
</protein>
<evidence type="ECO:0000256" key="5">
    <source>
        <dbReference type="ARBA" id="ARBA00022905"/>
    </source>
</evidence>
<evidence type="ECO:0000256" key="3">
    <source>
        <dbReference type="ARBA" id="ARBA00015084"/>
    </source>
</evidence>
<dbReference type="UniPathway" id="UPA00539"/>
<evidence type="ECO:0000256" key="4">
    <source>
        <dbReference type="ARBA" id="ARBA00022448"/>
    </source>
</evidence>
<keyword evidence="5 6" id="KW-0884">PQQ biosynthesis</keyword>
<dbReference type="GO" id="GO:0018189">
    <property type="term" value="P:pyrroloquinoline quinone biosynthetic process"/>
    <property type="evidence" value="ECO:0007669"/>
    <property type="project" value="UniProtKB-UniRule"/>
</dbReference>
<evidence type="ECO:0000259" key="7">
    <source>
        <dbReference type="Pfam" id="PF12706"/>
    </source>
</evidence>
<dbReference type="InterPro" id="IPR036866">
    <property type="entry name" value="RibonucZ/Hydroxyglut_hydro"/>
</dbReference>
<sequence>MTAPQPSFQLLGTAAGGGVPQWNCGCRNCAQVRDGVLPPRTQSSAAFTPDGHHWFLIDASPDVSWHMTLLSPPRGRQTPLSGVLLTDAELDHTLGLLQLREGSAWTLYATPGVHAILDDQFPVRRLLGRYAQVTPQVATPGAALHFGNVEVTWVPLDDHTPRYHHGRRPEQAATCALRLRGPTRTLVYAPSLSTLSGPVLDLLREADVLLLDGTFYHPDELPRLGLGGGDAASMGHLPICHTARALAHLPARTKLYTHLNNTNPALDPHSPERAWIREHGLDVADDGWSVAL</sequence>
<dbReference type="AlphaFoldDB" id="A0A100HKH5"/>
<comment type="function">
    <text evidence="6">May be involved in the transport of PQQ or its precursor to the periplasm.</text>
</comment>
<name>A0A100HKH5_9DEIO</name>
<dbReference type="PANTHER" id="PTHR42663:SF7">
    <property type="entry name" value="COENZYME PQQ SYNTHESIS PROTEIN B"/>
    <property type="match status" value="1"/>
</dbReference>
<dbReference type="RefSeq" id="WP_058977561.1">
    <property type="nucleotide sequence ID" value="NZ_BCMS01000001.1"/>
</dbReference>
<gene>
    <name evidence="6" type="primary">pqqB</name>
    <name evidence="8" type="ORF">DEIGR_102458</name>
</gene>
<dbReference type="InterPro" id="IPR011842">
    <property type="entry name" value="PQQ_synth_PqqB"/>
</dbReference>
<proteinExistence type="inferred from homology"/>
<reference evidence="9" key="1">
    <citation type="submission" date="2015-11" db="EMBL/GenBank/DDBJ databases">
        <title>Draft Genome Sequence of the Radioresistant Bacterium Deinococcus grandis, Isolated from Freshwater Fish in Japan.</title>
        <authorList>
            <person name="Satoh K."/>
            <person name="Onodera T."/>
            <person name="Omoso K."/>
            <person name="Takeda-Yano K."/>
            <person name="Katayama T."/>
            <person name="Oono Y."/>
            <person name="Narumi I."/>
        </authorList>
    </citation>
    <scope>NUCLEOTIDE SEQUENCE [LARGE SCALE GENOMIC DNA]</scope>
    <source>
        <strain evidence="9">ATCC 43672</strain>
    </source>
</reference>
<evidence type="ECO:0000313" key="8">
    <source>
        <dbReference type="EMBL" id="GAQ22431.1"/>
    </source>
</evidence>
<organism evidence="8 9">
    <name type="scientific">Deinococcus grandis</name>
    <dbReference type="NCBI Taxonomy" id="57498"/>
    <lineage>
        <taxon>Bacteria</taxon>
        <taxon>Thermotogati</taxon>
        <taxon>Deinococcota</taxon>
        <taxon>Deinococci</taxon>
        <taxon>Deinococcales</taxon>
        <taxon>Deinococcaceae</taxon>
        <taxon>Deinococcus</taxon>
    </lineage>
</organism>
<accession>A0A100HKH5</accession>
<evidence type="ECO:0000256" key="6">
    <source>
        <dbReference type="HAMAP-Rule" id="MF_00653"/>
    </source>
</evidence>
<dbReference type="HAMAP" id="MF_00653">
    <property type="entry name" value="PQQ_syn_PqqB"/>
    <property type="match status" value="1"/>
</dbReference>
<evidence type="ECO:0000256" key="1">
    <source>
        <dbReference type="ARBA" id="ARBA00004886"/>
    </source>
</evidence>
<keyword evidence="4 6" id="KW-0813">Transport</keyword>
<dbReference type="Proteomes" id="UP000056209">
    <property type="component" value="Unassembled WGS sequence"/>
</dbReference>
<evidence type="ECO:0000256" key="2">
    <source>
        <dbReference type="ARBA" id="ARBA00008481"/>
    </source>
</evidence>
<dbReference type="Gene3D" id="3.60.15.10">
    <property type="entry name" value="Ribonuclease Z/Hydroxyacylglutathione hydrolase-like"/>
    <property type="match status" value="1"/>
</dbReference>
<dbReference type="PANTHER" id="PTHR42663">
    <property type="entry name" value="HYDROLASE C777.06C-RELATED-RELATED"/>
    <property type="match status" value="1"/>
</dbReference>
<dbReference type="SUPFAM" id="SSF56281">
    <property type="entry name" value="Metallo-hydrolase/oxidoreductase"/>
    <property type="match status" value="1"/>
</dbReference>
<dbReference type="OrthoDB" id="9800940at2"/>
<dbReference type="NCBIfam" id="TIGR02108">
    <property type="entry name" value="PQQ_syn_pqqB"/>
    <property type="match status" value="1"/>
</dbReference>
<dbReference type="EMBL" id="BCMS01000001">
    <property type="protein sequence ID" value="GAQ22431.1"/>
    <property type="molecule type" value="Genomic_DNA"/>
</dbReference>